<dbReference type="PANTHER" id="PTHR12372:SF6">
    <property type="entry name" value="PECANEX-LIKE PROTEIN 4"/>
    <property type="match status" value="1"/>
</dbReference>
<feature type="transmembrane region" description="Helical" evidence="6">
    <location>
        <begin position="172"/>
        <end position="194"/>
    </location>
</feature>
<dbReference type="InterPro" id="IPR039797">
    <property type="entry name" value="Pecanex"/>
</dbReference>
<evidence type="ECO:0000256" key="7">
    <source>
        <dbReference type="SAM" id="MobiDB-lite"/>
    </source>
</evidence>
<evidence type="ECO:0000313" key="10">
    <source>
        <dbReference type="RefSeq" id="XP_022332066.1"/>
    </source>
</evidence>
<feature type="region of interest" description="Disordered" evidence="7">
    <location>
        <begin position="876"/>
        <end position="904"/>
    </location>
</feature>
<dbReference type="InterPro" id="IPR007735">
    <property type="entry name" value="Pecanex_C"/>
</dbReference>
<evidence type="ECO:0000256" key="5">
    <source>
        <dbReference type="ARBA" id="ARBA00023136"/>
    </source>
</evidence>
<dbReference type="GO" id="GO:0016020">
    <property type="term" value="C:membrane"/>
    <property type="evidence" value="ECO:0007669"/>
    <property type="project" value="UniProtKB-SubCell"/>
</dbReference>
<organism evidence="9 10">
    <name type="scientific">Crassostrea virginica</name>
    <name type="common">Eastern oyster</name>
    <dbReference type="NCBI Taxonomy" id="6565"/>
    <lineage>
        <taxon>Eukaryota</taxon>
        <taxon>Metazoa</taxon>
        <taxon>Spiralia</taxon>
        <taxon>Lophotrochozoa</taxon>
        <taxon>Mollusca</taxon>
        <taxon>Bivalvia</taxon>
        <taxon>Autobranchia</taxon>
        <taxon>Pteriomorphia</taxon>
        <taxon>Ostreida</taxon>
        <taxon>Ostreoidea</taxon>
        <taxon>Ostreidae</taxon>
        <taxon>Crassostrea</taxon>
    </lineage>
</organism>
<feature type="transmembrane region" description="Helical" evidence="6">
    <location>
        <begin position="400"/>
        <end position="418"/>
    </location>
</feature>
<dbReference type="KEGG" id="cvn:111129866"/>
<evidence type="ECO:0000313" key="9">
    <source>
        <dbReference type="Proteomes" id="UP000694844"/>
    </source>
</evidence>
<comment type="similarity">
    <text evidence="2 6">Belongs to the pecanex family.</text>
</comment>
<feature type="transmembrane region" description="Helical" evidence="6">
    <location>
        <begin position="292"/>
        <end position="310"/>
    </location>
</feature>
<keyword evidence="3 6" id="KW-0812">Transmembrane</keyword>
<feature type="compositionally biased region" description="Polar residues" evidence="7">
    <location>
        <begin position="811"/>
        <end position="823"/>
    </location>
</feature>
<evidence type="ECO:0000256" key="2">
    <source>
        <dbReference type="ARBA" id="ARBA00010170"/>
    </source>
</evidence>
<feature type="transmembrane region" description="Helical" evidence="6">
    <location>
        <begin position="586"/>
        <end position="609"/>
    </location>
</feature>
<evidence type="ECO:0000256" key="4">
    <source>
        <dbReference type="ARBA" id="ARBA00022989"/>
    </source>
</evidence>
<keyword evidence="4 6" id="KW-1133">Transmembrane helix</keyword>
<feature type="region of interest" description="Disordered" evidence="7">
    <location>
        <begin position="801"/>
        <end position="823"/>
    </location>
</feature>
<dbReference type="RefSeq" id="XP_022332066.1">
    <property type="nucleotide sequence ID" value="XM_022476358.1"/>
</dbReference>
<protein>
    <recommendedName>
        <fullName evidence="6">Pecanex-like protein</fullName>
    </recommendedName>
</protein>
<feature type="transmembrane region" description="Helical" evidence="6">
    <location>
        <begin position="137"/>
        <end position="160"/>
    </location>
</feature>
<name>A0A8B8DYI7_CRAVI</name>
<feature type="transmembrane region" description="Helical" evidence="6">
    <location>
        <begin position="38"/>
        <end position="61"/>
    </location>
</feature>
<dbReference type="Pfam" id="PF05041">
    <property type="entry name" value="Pecanex_C"/>
    <property type="match status" value="1"/>
</dbReference>
<sequence>MGTGIPLLNDYKQEFFSKRFPQTVLGGPKLRLGYDAPIYVYVNQVILLIIPFLLGGLVTLLVELSAISDVVGFILYGSLMLVVVLAAHIISTLVQEKCSSDLTFPTKKNLLAEEDEIDFVSCCGVETYEFVVPRKKFIVNIITHAVLSGCMCGLALWYLLPTTLNGLFSNTTGATVMLFIFGWFTVLVAQYPLTVAAPPEPATFRTMDRWELSPLTRPFYVLVFSVFDLLYRYISQTTFLTTNQALHILFVCLPVLWTCGFLPPVDCFFLWLGEQVHVHLLGGSPMASDLRLGILLLVSMGVYLGAYFLPSCLGTVLISALFGYLLSVDLGGLMNQIIHICRNRNKVSDDQGVIAMDMKMKGFLWRWGILEFLYHALMLTLVGVTAGLLNINSHTIDGDVWRILGYVIIGLCVVEKLLRDLQNVYIFFGLLRNCLFPRASHIGKTYLSRKKMLKPLGVTRRIIVNWVAPLTMLAYASLLVTTTDPSSVSVTTALRTVTAVWYLFGVVRVFRTIWQNTVNSLLELSITHIILVTMTSTSDFLLFPILSLVIGLCRDRASQFLNKLYFCMTILITSWTDKKQRRGSTVAMIGVSVFLFPLVLSMISLATLLSAPLLPLFTLPFFVMGFPRPNKFWPESVGASANVNPDTMFYKQLTPVLSGTLSSAFADGRLGEAFVGNHYLVRFQDRLVWIMILERGAGYCTISVKGLELQETSCHTTEAARLDDIYEEAFPEKLGCCPLNQYPLHTLTLMGIEPVKTYSDARNVLTGIIDQPGSFDLVMSSFIKSLVWVFLHHANKLKIQEQQKNQEKGNTKSGSENNNNLSGRISKASLQHNDQAVIALETYAGRPSSSKQNKMNSSWGSLDSFADSIFSEDEFTDRKKVTTKKQETKKPKSPGFGAPAKNASKFDDDIEDLMNDFELGLPALDKNKKTPAMGTVSKFDSKKTSNGIFKPMTNLAGSPDFKCSHSVHVSLPQKWRELPLEPSQVSRYMGKFPKDWFRYVLGTLDWSGVKGPVSQVKEQVANDDVLVNCYSQLVMACYSIFDTNSSMGGAGTLYKFYQGDLPWNAMLDWLSEDKELYKLVLKAYRYGFKMMLDQVLMGEATTPGEFEEYLVEFDRDWYIGLEKEEDWKSSVLNSVPNLFSLGHNKAQGTYSSRLLTLQEEMVFVGRLNSEAVKGQWANLSLELLYFTNDDEERYSIQAHPTILRNLTVQAADPPLGYPIFSSQPISVPTV</sequence>
<evidence type="ECO:0000256" key="3">
    <source>
        <dbReference type="ARBA" id="ARBA00022692"/>
    </source>
</evidence>
<feature type="transmembrane region" description="Helical" evidence="6">
    <location>
        <begin position="526"/>
        <end position="553"/>
    </location>
</feature>
<dbReference type="Proteomes" id="UP000694844">
    <property type="component" value="Chromosome 4"/>
</dbReference>
<feature type="transmembrane region" description="Helical" evidence="6">
    <location>
        <begin position="215"/>
        <end position="234"/>
    </location>
</feature>
<feature type="transmembrane region" description="Helical" evidence="6">
    <location>
        <begin position="316"/>
        <end position="338"/>
    </location>
</feature>
<keyword evidence="5 6" id="KW-0472">Membrane</keyword>
<feature type="transmembrane region" description="Helical" evidence="6">
    <location>
        <begin position="493"/>
        <end position="514"/>
    </location>
</feature>
<feature type="transmembrane region" description="Helical" evidence="6">
    <location>
        <begin position="246"/>
        <end position="272"/>
    </location>
</feature>
<accession>A0A8B8DYI7</accession>
<evidence type="ECO:0000256" key="1">
    <source>
        <dbReference type="ARBA" id="ARBA00004141"/>
    </source>
</evidence>
<feature type="domain" description="Pecanex C-terminal" evidence="8">
    <location>
        <begin position="1052"/>
        <end position="1222"/>
    </location>
</feature>
<dbReference type="GeneID" id="111129866"/>
<dbReference type="PANTHER" id="PTHR12372">
    <property type="entry name" value="PECANEX"/>
    <property type="match status" value="1"/>
</dbReference>
<feature type="transmembrane region" description="Helical" evidence="6">
    <location>
        <begin position="73"/>
        <end position="94"/>
    </location>
</feature>
<keyword evidence="9" id="KW-1185">Reference proteome</keyword>
<feature type="compositionally biased region" description="Basic and acidic residues" evidence="7">
    <location>
        <begin position="801"/>
        <end position="810"/>
    </location>
</feature>
<feature type="transmembrane region" description="Helical" evidence="6">
    <location>
        <begin position="463"/>
        <end position="481"/>
    </location>
</feature>
<proteinExistence type="inferred from homology"/>
<feature type="compositionally biased region" description="Basic and acidic residues" evidence="7">
    <location>
        <begin position="876"/>
        <end position="890"/>
    </location>
</feature>
<evidence type="ECO:0000256" key="6">
    <source>
        <dbReference type="RuleBase" id="RU367089"/>
    </source>
</evidence>
<reference evidence="10" key="1">
    <citation type="submission" date="2025-08" db="UniProtKB">
        <authorList>
            <consortium name="RefSeq"/>
        </authorList>
    </citation>
    <scope>IDENTIFICATION</scope>
    <source>
        <tissue evidence="10">Whole sample</tissue>
    </source>
</reference>
<gene>
    <name evidence="10" type="primary">LOC111129866</name>
</gene>
<evidence type="ECO:0000259" key="8">
    <source>
        <dbReference type="Pfam" id="PF05041"/>
    </source>
</evidence>
<comment type="subcellular location">
    <subcellularLocation>
        <location evidence="1 6">Membrane</location>
        <topology evidence="1 6">Multi-pass membrane protein</topology>
    </subcellularLocation>
</comment>
<feature type="transmembrane region" description="Helical" evidence="6">
    <location>
        <begin position="364"/>
        <end position="388"/>
    </location>
</feature>
<dbReference type="OrthoDB" id="5979286at2759"/>
<dbReference type="AlphaFoldDB" id="A0A8B8DYI7"/>